<evidence type="ECO:0000256" key="5">
    <source>
        <dbReference type="ARBA" id="ARBA00022691"/>
    </source>
</evidence>
<dbReference type="PANTHER" id="PTHR13370">
    <property type="entry name" value="RNA METHYLASE-RELATED"/>
    <property type="match status" value="1"/>
</dbReference>
<evidence type="ECO:0000256" key="6">
    <source>
        <dbReference type="ARBA" id="ARBA00022747"/>
    </source>
</evidence>
<dbReference type="Pfam" id="PF01555">
    <property type="entry name" value="N6_N4_Mtase"/>
    <property type="match status" value="1"/>
</dbReference>
<comment type="caution">
    <text evidence="11">The sequence shown here is derived from an EMBL/GenBank/DDBJ whole genome shotgun (WGS) entry which is preliminary data.</text>
</comment>
<dbReference type="GO" id="GO:0032259">
    <property type="term" value="P:methylation"/>
    <property type="evidence" value="ECO:0007669"/>
    <property type="project" value="UniProtKB-KW"/>
</dbReference>
<dbReference type="InterPro" id="IPR017985">
    <property type="entry name" value="MeTrfase_CN4_CS"/>
</dbReference>
<dbReference type="InterPro" id="IPR029063">
    <property type="entry name" value="SAM-dependent_MTases_sf"/>
</dbReference>
<name>A0AA45WPD4_9AQUI</name>
<evidence type="ECO:0000313" key="11">
    <source>
        <dbReference type="EMBL" id="SMP20760.1"/>
    </source>
</evidence>
<feature type="coiled-coil region" evidence="9">
    <location>
        <begin position="169"/>
        <end position="205"/>
    </location>
</feature>
<comment type="catalytic activity">
    <reaction evidence="8">
        <text>a 2'-deoxycytidine in DNA + S-adenosyl-L-methionine = an N(4)-methyl-2'-deoxycytidine in DNA + S-adenosyl-L-homocysteine + H(+)</text>
        <dbReference type="Rhea" id="RHEA:16857"/>
        <dbReference type="Rhea" id="RHEA-COMP:11369"/>
        <dbReference type="Rhea" id="RHEA-COMP:13674"/>
        <dbReference type="ChEBI" id="CHEBI:15378"/>
        <dbReference type="ChEBI" id="CHEBI:57856"/>
        <dbReference type="ChEBI" id="CHEBI:59789"/>
        <dbReference type="ChEBI" id="CHEBI:85452"/>
        <dbReference type="ChEBI" id="CHEBI:137933"/>
        <dbReference type="EC" id="2.1.1.113"/>
    </reaction>
</comment>
<evidence type="ECO:0000256" key="4">
    <source>
        <dbReference type="ARBA" id="ARBA00022679"/>
    </source>
</evidence>
<dbReference type="PANTHER" id="PTHR13370:SF3">
    <property type="entry name" value="TRNA (GUANINE(10)-N2)-METHYLTRANSFERASE HOMOLOG"/>
    <property type="match status" value="1"/>
</dbReference>
<organism evidence="11 12">
    <name type="scientific">Venenivibrio stagnispumantis</name>
    <dbReference type="NCBI Taxonomy" id="407998"/>
    <lineage>
        <taxon>Bacteria</taxon>
        <taxon>Pseudomonadati</taxon>
        <taxon>Aquificota</taxon>
        <taxon>Aquificia</taxon>
        <taxon>Aquificales</taxon>
        <taxon>Hydrogenothermaceae</taxon>
        <taxon>Venenivibrio</taxon>
    </lineage>
</organism>
<evidence type="ECO:0000313" key="12">
    <source>
        <dbReference type="Proteomes" id="UP001157947"/>
    </source>
</evidence>
<evidence type="ECO:0000256" key="2">
    <source>
        <dbReference type="ARBA" id="ARBA00012185"/>
    </source>
</evidence>
<dbReference type="GO" id="GO:0015667">
    <property type="term" value="F:site-specific DNA-methyltransferase (cytosine-N4-specific) activity"/>
    <property type="evidence" value="ECO:0007669"/>
    <property type="project" value="UniProtKB-EC"/>
</dbReference>
<dbReference type="GO" id="GO:0008170">
    <property type="term" value="F:N-methyltransferase activity"/>
    <property type="evidence" value="ECO:0007669"/>
    <property type="project" value="InterPro"/>
</dbReference>
<dbReference type="AlphaFoldDB" id="A0AA45WPD4"/>
<keyword evidence="12" id="KW-1185">Reference proteome</keyword>
<dbReference type="GO" id="GO:0009307">
    <property type="term" value="P:DNA restriction-modification system"/>
    <property type="evidence" value="ECO:0007669"/>
    <property type="project" value="UniProtKB-KW"/>
</dbReference>
<keyword evidence="7" id="KW-0238">DNA-binding</keyword>
<dbReference type="PROSITE" id="PS00093">
    <property type="entry name" value="N4_MTASE"/>
    <property type="match status" value="1"/>
</dbReference>
<keyword evidence="9" id="KW-0175">Coiled coil</keyword>
<protein>
    <recommendedName>
        <fullName evidence="2">site-specific DNA-methyltransferase (cytosine-N(4)-specific)</fullName>
        <ecNumber evidence="2">2.1.1.113</ecNumber>
    </recommendedName>
</protein>
<accession>A0AA45WPD4</accession>
<keyword evidence="5" id="KW-0949">S-adenosyl-L-methionine</keyword>
<keyword evidence="3 11" id="KW-0489">Methyltransferase</keyword>
<dbReference type="SUPFAM" id="SSF53335">
    <property type="entry name" value="S-adenosyl-L-methionine-dependent methyltransferases"/>
    <property type="match status" value="2"/>
</dbReference>
<evidence type="ECO:0000256" key="3">
    <source>
        <dbReference type="ARBA" id="ARBA00022603"/>
    </source>
</evidence>
<dbReference type="Proteomes" id="UP001157947">
    <property type="component" value="Unassembled WGS sequence"/>
</dbReference>
<comment type="similarity">
    <text evidence="1">Belongs to the N(4)/N(6)-methyltransferase family. N(4) subfamily.</text>
</comment>
<evidence type="ECO:0000256" key="9">
    <source>
        <dbReference type="SAM" id="Coils"/>
    </source>
</evidence>
<evidence type="ECO:0000259" key="10">
    <source>
        <dbReference type="Pfam" id="PF01555"/>
    </source>
</evidence>
<keyword evidence="6" id="KW-0680">Restriction system</keyword>
<reference evidence="11" key="1">
    <citation type="submission" date="2017-05" db="EMBL/GenBank/DDBJ databases">
        <authorList>
            <person name="Varghese N."/>
            <person name="Submissions S."/>
        </authorList>
    </citation>
    <scope>NUCLEOTIDE SEQUENCE</scope>
    <source>
        <strain evidence="11">DSM 18763</strain>
    </source>
</reference>
<evidence type="ECO:0000256" key="7">
    <source>
        <dbReference type="ARBA" id="ARBA00023125"/>
    </source>
</evidence>
<dbReference type="EC" id="2.1.1.113" evidence="2"/>
<dbReference type="RefSeq" id="WP_265134373.1">
    <property type="nucleotide sequence ID" value="NZ_FXTX01000021.1"/>
</dbReference>
<dbReference type="EMBL" id="FXTX01000021">
    <property type="protein sequence ID" value="SMP20760.1"/>
    <property type="molecule type" value="Genomic_DNA"/>
</dbReference>
<dbReference type="FunFam" id="3.40.50.150:FF:000908">
    <property type="entry name" value="Modification methylase MjaII"/>
    <property type="match status" value="1"/>
</dbReference>
<proteinExistence type="inferred from homology"/>
<gene>
    <name evidence="11" type="ORF">SAMN06264868_12114</name>
</gene>
<evidence type="ECO:0000256" key="8">
    <source>
        <dbReference type="ARBA" id="ARBA00049120"/>
    </source>
</evidence>
<dbReference type="GO" id="GO:0003677">
    <property type="term" value="F:DNA binding"/>
    <property type="evidence" value="ECO:0007669"/>
    <property type="project" value="UniProtKB-KW"/>
</dbReference>
<sequence length="520" mass="61834">MNTLEKEFLTLKEASKWATEFLNKKITESNISYLINYGRINKYSKNGNILVSLKELKEYYERNILNKEQKIKEKLGKDISWDLSFDWLSEKERTKHVHRLHPYKGKFIPQLVEYFLSKFFKEGDIILDPFVGSGTTLIQANEMNIHSIGIDISEFNTIITEVKFSRVNISELQKVINNILKILKNYEKNNQIIEFEKEIKKYLEEFNKINFPSPEFKKKFREGKIDKDYLMAKQNEISDIYQNLIKKYNILLNQTNENSFLDKWYIPTVREEAQKILSIIQNIEDKNIKKSLMVILSRTMRSVRATTHMDLDRLKEPQYTPYFCYKHFKICKPVFSLIQVFKKYANDTIERIQEYQSIKTDAYQEVLTGDSRSIDIFEEIKKKNEDFYNLLKNKKITGIFTSPPYVGQIDYHEQHAYAYELFGIERKDELEIGPLYKGKDKEARESYIEGITQVLKNSLKYMVDNPIIIIVANDEYNLYPKIAENVGLKIIEEYKRPVLNRTSRDKNAYYESVFVMRKYK</sequence>
<keyword evidence="4" id="KW-0808">Transferase</keyword>
<dbReference type="InterPro" id="IPR002941">
    <property type="entry name" value="DNA_methylase_N4/N6"/>
</dbReference>
<dbReference type="GO" id="GO:0005737">
    <property type="term" value="C:cytoplasm"/>
    <property type="evidence" value="ECO:0007669"/>
    <property type="project" value="TreeGrafter"/>
</dbReference>
<dbReference type="Gene3D" id="3.40.50.150">
    <property type="entry name" value="Vaccinia Virus protein VP39"/>
    <property type="match status" value="2"/>
</dbReference>
<evidence type="ECO:0000256" key="1">
    <source>
        <dbReference type="ARBA" id="ARBA00010203"/>
    </source>
</evidence>
<feature type="domain" description="DNA methylase N-4/N-6" evidence="10">
    <location>
        <begin position="33"/>
        <end position="154"/>
    </location>
</feature>